<reference key="2">
    <citation type="submission" date="2011-04" db="EMBL/GenBank/DDBJ databases">
        <title>Complete sequence of chromosome of Haliscomenobacter hydrossis DSM 1100.</title>
        <authorList>
            <consortium name="US DOE Joint Genome Institute (JGI-PGF)"/>
            <person name="Lucas S."/>
            <person name="Han J."/>
            <person name="Lapidus A."/>
            <person name="Bruce D."/>
            <person name="Goodwin L."/>
            <person name="Pitluck S."/>
            <person name="Peters L."/>
            <person name="Kyrpides N."/>
            <person name="Mavromatis K."/>
            <person name="Ivanova N."/>
            <person name="Ovchinnikova G."/>
            <person name="Pagani I."/>
            <person name="Daligault H."/>
            <person name="Detter J.C."/>
            <person name="Han C."/>
            <person name="Land M."/>
            <person name="Hauser L."/>
            <person name="Markowitz V."/>
            <person name="Cheng J.-F."/>
            <person name="Hugenholtz P."/>
            <person name="Woyke T."/>
            <person name="Wu D."/>
            <person name="Verbarg S."/>
            <person name="Frueling A."/>
            <person name="Brambilla E."/>
            <person name="Klenk H.-P."/>
            <person name="Eisen J.A."/>
        </authorList>
    </citation>
    <scope>NUCLEOTIDE SEQUENCE</scope>
    <source>
        <strain>DSM 1100</strain>
    </source>
</reference>
<keyword evidence="1" id="KW-1133">Transmembrane helix</keyword>
<dbReference type="Pfam" id="PF13559">
    <property type="entry name" value="DUF4129"/>
    <property type="match status" value="1"/>
</dbReference>
<sequence>MRYKIWATLCLLLTTIAENAIVAQENFARTQEEKYLTEPIQTQHFDENTWNSSIEGLDYTIKRKAPPPVKAKKKRWNGAWPSLGAGILLALKVIAILLLAFILALIIRHYFNAPRNIAVRKIVVEDMSIEDIEEHLEETELNPFIRKAIDQNDYTLAIRLYYLEMLKQLSSQKAIHWRKNKTNRQYLQEMAHSPWFVDFRTLTLIFERVRYGGMELSRPEFEEIEPNFTTFLEGIAPADYAPPPAKIPV</sequence>
<evidence type="ECO:0000259" key="3">
    <source>
        <dbReference type="Pfam" id="PF13559"/>
    </source>
</evidence>
<feature type="signal peptide" evidence="2">
    <location>
        <begin position="1"/>
        <end position="19"/>
    </location>
</feature>
<dbReference type="InterPro" id="IPR025403">
    <property type="entry name" value="TgpA-like_C"/>
</dbReference>
<proteinExistence type="predicted"/>
<evidence type="ECO:0000256" key="1">
    <source>
        <dbReference type="SAM" id="Phobius"/>
    </source>
</evidence>
<dbReference type="AlphaFoldDB" id="F4KYS2"/>
<dbReference type="OrthoDB" id="5491447at2"/>
<name>F4KYS2_HALH1</name>
<feature type="transmembrane region" description="Helical" evidence="1">
    <location>
        <begin position="83"/>
        <end position="107"/>
    </location>
</feature>
<keyword evidence="1" id="KW-0812">Transmembrane</keyword>
<dbReference type="Proteomes" id="UP000008461">
    <property type="component" value="Chromosome"/>
</dbReference>
<feature type="domain" description="Protein-glutamine gamma-glutamyltransferase-like C-terminal" evidence="3">
    <location>
        <begin position="162"/>
        <end position="223"/>
    </location>
</feature>
<evidence type="ECO:0000256" key="2">
    <source>
        <dbReference type="SAM" id="SignalP"/>
    </source>
</evidence>
<keyword evidence="1" id="KW-0472">Membrane</keyword>
<organism evidence="4 5">
    <name type="scientific">Haliscomenobacter hydrossis (strain ATCC 27775 / DSM 1100 / LMG 10767 / O)</name>
    <dbReference type="NCBI Taxonomy" id="760192"/>
    <lineage>
        <taxon>Bacteria</taxon>
        <taxon>Pseudomonadati</taxon>
        <taxon>Bacteroidota</taxon>
        <taxon>Saprospiria</taxon>
        <taxon>Saprospirales</taxon>
        <taxon>Haliscomenobacteraceae</taxon>
        <taxon>Haliscomenobacter</taxon>
    </lineage>
</organism>
<dbReference type="HOGENOM" id="CLU_1193228_0_0_10"/>
<dbReference type="RefSeq" id="WP_013766003.1">
    <property type="nucleotide sequence ID" value="NC_015510.1"/>
</dbReference>
<dbReference type="eggNOG" id="ENOG50303CZ">
    <property type="taxonomic scope" value="Bacteria"/>
</dbReference>
<evidence type="ECO:0000313" key="4">
    <source>
        <dbReference type="EMBL" id="AEE51464.1"/>
    </source>
</evidence>
<keyword evidence="2" id="KW-0732">Signal</keyword>
<accession>F4KYS2</accession>
<feature type="chain" id="PRO_5003312298" description="Protein-glutamine gamma-glutamyltransferase-like C-terminal domain-containing protein" evidence="2">
    <location>
        <begin position="20"/>
        <end position="249"/>
    </location>
</feature>
<dbReference type="KEGG" id="hhy:Halhy_3612"/>
<dbReference type="STRING" id="760192.Halhy_3612"/>
<keyword evidence="5" id="KW-1185">Reference proteome</keyword>
<evidence type="ECO:0000313" key="5">
    <source>
        <dbReference type="Proteomes" id="UP000008461"/>
    </source>
</evidence>
<protein>
    <recommendedName>
        <fullName evidence="3">Protein-glutamine gamma-glutamyltransferase-like C-terminal domain-containing protein</fullName>
    </recommendedName>
</protein>
<gene>
    <name evidence="4" type="ordered locus">Halhy_3612</name>
</gene>
<reference evidence="4 5" key="1">
    <citation type="journal article" date="2011" name="Stand. Genomic Sci.">
        <title>Complete genome sequence of Haliscomenobacter hydrossis type strain (O).</title>
        <authorList>
            <consortium name="US DOE Joint Genome Institute (JGI-PGF)"/>
            <person name="Daligault H."/>
            <person name="Lapidus A."/>
            <person name="Zeytun A."/>
            <person name="Nolan M."/>
            <person name="Lucas S."/>
            <person name="Del Rio T.G."/>
            <person name="Tice H."/>
            <person name="Cheng J.F."/>
            <person name="Tapia R."/>
            <person name="Han C."/>
            <person name="Goodwin L."/>
            <person name="Pitluck S."/>
            <person name="Liolios K."/>
            <person name="Pagani I."/>
            <person name="Ivanova N."/>
            <person name="Huntemann M."/>
            <person name="Mavromatis K."/>
            <person name="Mikhailova N."/>
            <person name="Pati A."/>
            <person name="Chen A."/>
            <person name="Palaniappan K."/>
            <person name="Land M."/>
            <person name="Hauser L."/>
            <person name="Brambilla E.M."/>
            <person name="Rohde M."/>
            <person name="Verbarg S."/>
            <person name="Goker M."/>
            <person name="Bristow J."/>
            <person name="Eisen J.A."/>
            <person name="Markowitz V."/>
            <person name="Hugenholtz P."/>
            <person name="Kyrpides N.C."/>
            <person name="Klenk H.P."/>
            <person name="Woyke T."/>
        </authorList>
    </citation>
    <scope>NUCLEOTIDE SEQUENCE [LARGE SCALE GENOMIC DNA]</scope>
    <source>
        <strain evidence="5">ATCC 27775 / DSM 1100 / LMG 10767 / O</strain>
    </source>
</reference>
<dbReference type="EMBL" id="CP002691">
    <property type="protein sequence ID" value="AEE51464.1"/>
    <property type="molecule type" value="Genomic_DNA"/>
</dbReference>